<dbReference type="InterPro" id="IPR027417">
    <property type="entry name" value="P-loop_NTPase"/>
</dbReference>
<evidence type="ECO:0000256" key="9">
    <source>
        <dbReference type="SAM" id="MobiDB-lite"/>
    </source>
</evidence>
<dbReference type="PROSITE" id="PS50893">
    <property type="entry name" value="ABC_TRANSPORTER_2"/>
    <property type="match status" value="1"/>
</dbReference>
<dbReference type="FunFam" id="3.40.50.300:FF:000287">
    <property type="entry name" value="Multidrug ABC transporter ATP-binding protein"/>
    <property type="match status" value="1"/>
</dbReference>
<dbReference type="GO" id="GO:0016887">
    <property type="term" value="F:ATP hydrolysis activity"/>
    <property type="evidence" value="ECO:0007669"/>
    <property type="project" value="InterPro"/>
</dbReference>
<keyword evidence="3" id="KW-1003">Cell membrane</keyword>
<keyword evidence="8 10" id="KW-0472">Membrane</keyword>
<dbReference type="PROSITE" id="PS00211">
    <property type="entry name" value="ABC_TRANSPORTER_1"/>
    <property type="match status" value="1"/>
</dbReference>
<dbReference type="InterPro" id="IPR003439">
    <property type="entry name" value="ABC_transporter-like_ATP-bd"/>
</dbReference>
<dbReference type="OrthoDB" id="9762778at2"/>
<dbReference type="InterPro" id="IPR036640">
    <property type="entry name" value="ABC1_TM_sf"/>
</dbReference>
<sequence length="627" mass="69399">MKGNSNSNKGPMGHGPRMGMPTEKAKDFKGTLKRLLSYLKPQGFKLTLVFIAAILSTLFTVLAPKVLGEAINKLFEGAVSKINGVPGAAIDFQAIYRILFILLGFYVLSSVFSYIQQYIMATVAQNTVFNMRDDINNKLARLPLKYFDNNTHGEVLSRVTNDIDNVSSTLQQSITQLITSVITIIGVLYMMFTISGVMTVIALITLPLSAIATKLIAGRSQKYFAGQQRVLGNLNGHVEEMYTGHKVVKAFNHEHTSIETFNEINEELYNVGWKAQFISGAIMPAINFINNLGYVMVCVLGGVLVTQGRINLGDVQAFIQYSRQFTQPIVQTANIANILQSTVASAERVFEVLDEAEVIPDPKEPIVLEQFRKADNGKEVEVKFEHVKFGYNEDHILIEDMNLDVHKGETIAIVGPTGAGKTTLINLLMRFYELNGGTIYIEGADITKLTRAELRSKFGMVLQDTWLFNGTIMENIAYGREGATKEEVIEAAKMAYADHFINTLPEGYDTVLNEEGTNISQGQRQLLTIARAILANPSILILDEATSSVDTRTEANIQKAMNALMEGRTSFVIAHRLSTIKNADLILVMKSGTVIEQGNHEELMEKQGFYADLYNSQFANKNLGEAM</sequence>
<evidence type="ECO:0000256" key="8">
    <source>
        <dbReference type="ARBA" id="ARBA00023136"/>
    </source>
</evidence>
<evidence type="ECO:0000256" key="10">
    <source>
        <dbReference type="SAM" id="Phobius"/>
    </source>
</evidence>
<dbReference type="RefSeq" id="WP_072832767.1">
    <property type="nucleotide sequence ID" value="NZ_FQXP01000015.1"/>
</dbReference>
<dbReference type="AlphaFoldDB" id="A0A1M5YHX2"/>
<keyword evidence="5" id="KW-0547">Nucleotide-binding</keyword>
<keyword evidence="4 10" id="KW-0812">Transmembrane</keyword>
<dbReference type="Proteomes" id="UP000184526">
    <property type="component" value="Unassembled WGS sequence"/>
</dbReference>
<dbReference type="Pfam" id="PF00005">
    <property type="entry name" value="ABC_tran"/>
    <property type="match status" value="1"/>
</dbReference>
<dbReference type="SUPFAM" id="SSF90123">
    <property type="entry name" value="ABC transporter transmembrane region"/>
    <property type="match status" value="1"/>
</dbReference>
<evidence type="ECO:0000256" key="7">
    <source>
        <dbReference type="ARBA" id="ARBA00022989"/>
    </source>
</evidence>
<dbReference type="PANTHER" id="PTHR43394">
    <property type="entry name" value="ATP-DEPENDENT PERMEASE MDL1, MITOCHONDRIAL"/>
    <property type="match status" value="1"/>
</dbReference>
<evidence type="ECO:0000256" key="1">
    <source>
        <dbReference type="ARBA" id="ARBA00004651"/>
    </source>
</evidence>
<feature type="domain" description="ABC transmembrane type-1" evidence="12">
    <location>
        <begin position="48"/>
        <end position="341"/>
    </location>
</feature>
<accession>A0A1M5YHX2</accession>
<dbReference type="PANTHER" id="PTHR43394:SF1">
    <property type="entry name" value="ATP-BINDING CASSETTE SUB-FAMILY B MEMBER 10, MITOCHONDRIAL"/>
    <property type="match status" value="1"/>
</dbReference>
<proteinExistence type="predicted"/>
<evidence type="ECO:0000259" key="11">
    <source>
        <dbReference type="PROSITE" id="PS50893"/>
    </source>
</evidence>
<evidence type="ECO:0000313" key="13">
    <source>
        <dbReference type="EMBL" id="SHI11630.1"/>
    </source>
</evidence>
<dbReference type="CDD" id="cd03254">
    <property type="entry name" value="ABCC_Glucan_exporter_like"/>
    <property type="match status" value="1"/>
</dbReference>
<evidence type="ECO:0000256" key="6">
    <source>
        <dbReference type="ARBA" id="ARBA00022840"/>
    </source>
</evidence>
<dbReference type="InterPro" id="IPR017871">
    <property type="entry name" value="ABC_transporter-like_CS"/>
</dbReference>
<dbReference type="PROSITE" id="PS50929">
    <property type="entry name" value="ABC_TM1F"/>
    <property type="match status" value="1"/>
</dbReference>
<dbReference type="InterPro" id="IPR003593">
    <property type="entry name" value="AAA+_ATPase"/>
</dbReference>
<evidence type="ECO:0000313" key="14">
    <source>
        <dbReference type="Proteomes" id="UP000184526"/>
    </source>
</evidence>
<protein>
    <submittedName>
        <fullName evidence="13">ATP-binding cassette, subfamily B</fullName>
    </submittedName>
</protein>
<feature type="transmembrane region" description="Helical" evidence="10">
    <location>
        <begin position="43"/>
        <end position="63"/>
    </location>
</feature>
<comment type="subcellular location">
    <subcellularLocation>
        <location evidence="1">Cell membrane</location>
        <topology evidence="1">Multi-pass membrane protein</topology>
    </subcellularLocation>
</comment>
<dbReference type="Gene3D" id="3.40.50.300">
    <property type="entry name" value="P-loop containing nucleotide triphosphate hydrolases"/>
    <property type="match status" value="1"/>
</dbReference>
<dbReference type="SUPFAM" id="SSF52540">
    <property type="entry name" value="P-loop containing nucleoside triphosphate hydrolases"/>
    <property type="match status" value="1"/>
</dbReference>
<evidence type="ECO:0000259" key="12">
    <source>
        <dbReference type="PROSITE" id="PS50929"/>
    </source>
</evidence>
<name>A0A1M5YHX2_9CLOT</name>
<feature type="transmembrane region" description="Helical" evidence="10">
    <location>
        <begin position="177"/>
        <end position="204"/>
    </location>
</feature>
<dbReference type="Pfam" id="PF00664">
    <property type="entry name" value="ABC_membrane"/>
    <property type="match status" value="1"/>
</dbReference>
<dbReference type="GO" id="GO:0005524">
    <property type="term" value="F:ATP binding"/>
    <property type="evidence" value="ECO:0007669"/>
    <property type="project" value="UniProtKB-KW"/>
</dbReference>
<organism evidence="13 14">
    <name type="scientific">Clostridium collagenovorans DSM 3089</name>
    <dbReference type="NCBI Taxonomy" id="1121306"/>
    <lineage>
        <taxon>Bacteria</taxon>
        <taxon>Bacillati</taxon>
        <taxon>Bacillota</taxon>
        <taxon>Clostridia</taxon>
        <taxon>Eubacteriales</taxon>
        <taxon>Clostridiaceae</taxon>
        <taxon>Clostridium</taxon>
    </lineage>
</organism>
<dbReference type="STRING" id="1121306.SAMN02745196_02959"/>
<dbReference type="EMBL" id="FQXP01000015">
    <property type="protein sequence ID" value="SHI11630.1"/>
    <property type="molecule type" value="Genomic_DNA"/>
</dbReference>
<feature type="compositionally biased region" description="Low complexity" evidence="9">
    <location>
        <begin position="10"/>
        <end position="20"/>
    </location>
</feature>
<dbReference type="SMART" id="SM00382">
    <property type="entry name" value="AAA"/>
    <property type="match status" value="1"/>
</dbReference>
<keyword evidence="14" id="KW-1185">Reference proteome</keyword>
<feature type="domain" description="ABC transporter" evidence="11">
    <location>
        <begin position="382"/>
        <end position="616"/>
    </location>
</feature>
<evidence type="ECO:0000256" key="2">
    <source>
        <dbReference type="ARBA" id="ARBA00022448"/>
    </source>
</evidence>
<evidence type="ECO:0000256" key="3">
    <source>
        <dbReference type="ARBA" id="ARBA00022475"/>
    </source>
</evidence>
<dbReference type="InterPro" id="IPR011527">
    <property type="entry name" value="ABC1_TM_dom"/>
</dbReference>
<reference evidence="13 14" key="1">
    <citation type="submission" date="2016-11" db="EMBL/GenBank/DDBJ databases">
        <authorList>
            <person name="Jaros S."/>
            <person name="Januszkiewicz K."/>
            <person name="Wedrychowicz H."/>
        </authorList>
    </citation>
    <scope>NUCLEOTIDE SEQUENCE [LARGE SCALE GENOMIC DNA]</scope>
    <source>
        <strain evidence="13 14">DSM 3089</strain>
    </source>
</reference>
<feature type="transmembrane region" description="Helical" evidence="10">
    <location>
        <begin position="94"/>
        <end position="115"/>
    </location>
</feature>
<gene>
    <name evidence="13" type="ORF">SAMN02745196_02959</name>
</gene>
<dbReference type="GO" id="GO:0005886">
    <property type="term" value="C:plasma membrane"/>
    <property type="evidence" value="ECO:0007669"/>
    <property type="project" value="UniProtKB-SubCell"/>
</dbReference>
<evidence type="ECO:0000256" key="5">
    <source>
        <dbReference type="ARBA" id="ARBA00022741"/>
    </source>
</evidence>
<dbReference type="GO" id="GO:0015421">
    <property type="term" value="F:ABC-type oligopeptide transporter activity"/>
    <property type="evidence" value="ECO:0007669"/>
    <property type="project" value="TreeGrafter"/>
</dbReference>
<dbReference type="FunFam" id="1.20.1560.10:FF:000011">
    <property type="entry name" value="Multidrug ABC transporter ATP-binding protein"/>
    <property type="match status" value="1"/>
</dbReference>
<feature type="region of interest" description="Disordered" evidence="9">
    <location>
        <begin position="1"/>
        <end position="20"/>
    </location>
</feature>
<keyword evidence="7 10" id="KW-1133">Transmembrane helix</keyword>
<dbReference type="Gene3D" id="1.20.1560.10">
    <property type="entry name" value="ABC transporter type 1, transmembrane domain"/>
    <property type="match status" value="1"/>
</dbReference>
<evidence type="ECO:0000256" key="4">
    <source>
        <dbReference type="ARBA" id="ARBA00022692"/>
    </source>
</evidence>
<keyword evidence="6 13" id="KW-0067">ATP-binding</keyword>
<dbReference type="CDD" id="cd18547">
    <property type="entry name" value="ABC_6TM_Tm288_like"/>
    <property type="match status" value="1"/>
</dbReference>
<dbReference type="InterPro" id="IPR039421">
    <property type="entry name" value="Type_1_exporter"/>
</dbReference>
<keyword evidence="2" id="KW-0813">Transport</keyword>